<gene>
    <name evidence="12" type="ORF">V6N11_059054</name>
</gene>
<evidence type="ECO:0000313" key="12">
    <source>
        <dbReference type="EMBL" id="KAK9045165.1"/>
    </source>
</evidence>
<dbReference type="PROSITE" id="PS50994">
    <property type="entry name" value="INTEGRASE"/>
    <property type="match status" value="1"/>
</dbReference>
<name>A0ABR2U618_9ROSI</name>
<evidence type="ECO:0000256" key="9">
    <source>
        <dbReference type="ARBA" id="ARBA00023125"/>
    </source>
</evidence>
<keyword evidence="8" id="KW-0548">Nucleotidyltransferase</keyword>
<comment type="caution">
    <text evidence="12">The sequence shown here is derived from an EMBL/GenBank/DDBJ whole genome shotgun (WGS) entry which is preliminary data.</text>
</comment>
<dbReference type="SUPFAM" id="SSF53098">
    <property type="entry name" value="Ribonuclease H-like"/>
    <property type="match status" value="1"/>
</dbReference>
<keyword evidence="5" id="KW-0460">Magnesium</keyword>
<dbReference type="Pfam" id="PF24626">
    <property type="entry name" value="SH3_Tf2-1"/>
    <property type="match status" value="1"/>
</dbReference>
<dbReference type="InterPro" id="IPR056924">
    <property type="entry name" value="SH3_Tf2-1"/>
</dbReference>
<dbReference type="InterPro" id="IPR001584">
    <property type="entry name" value="Integrase_cat-core"/>
</dbReference>
<keyword evidence="6" id="KW-0229">DNA integration</keyword>
<evidence type="ECO:0000256" key="4">
    <source>
        <dbReference type="ARBA" id="ARBA00022801"/>
    </source>
</evidence>
<dbReference type="Gene3D" id="3.30.420.10">
    <property type="entry name" value="Ribonuclease H-like superfamily/Ribonuclease H"/>
    <property type="match status" value="2"/>
</dbReference>
<keyword evidence="8" id="KW-0808">Transferase</keyword>
<keyword evidence="10" id="KW-0233">DNA recombination</keyword>
<evidence type="ECO:0000256" key="8">
    <source>
        <dbReference type="ARBA" id="ARBA00022932"/>
    </source>
</evidence>
<dbReference type="InterPro" id="IPR036397">
    <property type="entry name" value="RNaseH_sf"/>
</dbReference>
<evidence type="ECO:0000259" key="11">
    <source>
        <dbReference type="PROSITE" id="PS50994"/>
    </source>
</evidence>
<sequence length="431" mass="49152">MSAIIHCLRVWRHYVLGSRFLILTDNSGKANVVADALSRKAEFASITQVTSPLLGRIKEGLQQETLAQSIIALGNRIYVPKWGNLRKKLIKECHDSLWAGHPGMRRTLALLKSNYYWPQMQDVVEEYVQTCLVCQQDKVVQHQPGGLLDPLPIPDKPWESVSMDFITCLPKSDGFGSIIVVVDRFSKYATFIAASPDCTTEEAAKLFLRNVVKLWGVPSNIVSDRDPRFTGRHYVSANQRDWAKLLDVAQFSYNLQQSEATNRSPFEIIMGHQTTTPLSLATRYEGKSPTAFKIAKSWHEQNELARAALHKAAKRMKKWADKKRRPLEFKEGDLVMLKLLPQQFKTFRKVHKGLVRRYEGPFPIIKRVGRVSYKLQLLPRLKIYPVFHVSLLKPYHGDMEDPSREVSTRAPTGVVTSFDKEVEEVLADRVI</sequence>
<organism evidence="12 13">
    <name type="scientific">Hibiscus sabdariffa</name>
    <name type="common">roselle</name>
    <dbReference type="NCBI Taxonomy" id="183260"/>
    <lineage>
        <taxon>Eukaryota</taxon>
        <taxon>Viridiplantae</taxon>
        <taxon>Streptophyta</taxon>
        <taxon>Embryophyta</taxon>
        <taxon>Tracheophyta</taxon>
        <taxon>Spermatophyta</taxon>
        <taxon>Magnoliopsida</taxon>
        <taxon>eudicotyledons</taxon>
        <taxon>Gunneridae</taxon>
        <taxon>Pentapetalae</taxon>
        <taxon>rosids</taxon>
        <taxon>malvids</taxon>
        <taxon>Malvales</taxon>
        <taxon>Malvaceae</taxon>
        <taxon>Malvoideae</taxon>
        <taxon>Hibiscus</taxon>
    </lineage>
</organism>
<keyword evidence="9" id="KW-0238">DNA-binding</keyword>
<keyword evidence="8" id="KW-0239">DNA-directed DNA polymerase</keyword>
<keyword evidence="1" id="KW-0645">Protease</keyword>
<evidence type="ECO:0000256" key="3">
    <source>
        <dbReference type="ARBA" id="ARBA00022750"/>
    </source>
</evidence>
<dbReference type="Proteomes" id="UP001396334">
    <property type="component" value="Unassembled WGS sequence"/>
</dbReference>
<proteinExistence type="predicted"/>
<keyword evidence="7" id="KW-0695">RNA-directed DNA polymerase</keyword>
<evidence type="ECO:0000256" key="1">
    <source>
        <dbReference type="ARBA" id="ARBA00022670"/>
    </source>
</evidence>
<evidence type="ECO:0000256" key="5">
    <source>
        <dbReference type="ARBA" id="ARBA00022842"/>
    </source>
</evidence>
<dbReference type="EMBL" id="JBBPBN010000002">
    <property type="protein sequence ID" value="KAK9045165.1"/>
    <property type="molecule type" value="Genomic_DNA"/>
</dbReference>
<evidence type="ECO:0000256" key="6">
    <source>
        <dbReference type="ARBA" id="ARBA00022908"/>
    </source>
</evidence>
<keyword evidence="13" id="KW-1185">Reference proteome</keyword>
<evidence type="ECO:0000313" key="13">
    <source>
        <dbReference type="Proteomes" id="UP001396334"/>
    </source>
</evidence>
<dbReference type="Pfam" id="PF17921">
    <property type="entry name" value="Integrase_H2C2"/>
    <property type="match status" value="1"/>
</dbReference>
<evidence type="ECO:0000256" key="10">
    <source>
        <dbReference type="ARBA" id="ARBA00023172"/>
    </source>
</evidence>
<protein>
    <recommendedName>
        <fullName evidence="11">Integrase catalytic domain-containing protein</fullName>
    </recommendedName>
</protein>
<dbReference type="Gene3D" id="1.10.340.70">
    <property type="match status" value="1"/>
</dbReference>
<keyword evidence="3" id="KW-0064">Aspartyl protease</keyword>
<reference evidence="12 13" key="1">
    <citation type="journal article" date="2024" name="G3 (Bethesda)">
        <title>Genome assembly of Hibiscus sabdariffa L. provides insights into metabolisms of medicinal natural products.</title>
        <authorList>
            <person name="Kim T."/>
        </authorList>
    </citation>
    <scope>NUCLEOTIDE SEQUENCE [LARGE SCALE GENOMIC DNA]</scope>
    <source>
        <strain evidence="12">TK-2024</strain>
        <tissue evidence="12">Old leaves</tissue>
    </source>
</reference>
<evidence type="ECO:0000256" key="2">
    <source>
        <dbReference type="ARBA" id="ARBA00022723"/>
    </source>
</evidence>
<evidence type="ECO:0000256" key="7">
    <source>
        <dbReference type="ARBA" id="ARBA00022918"/>
    </source>
</evidence>
<accession>A0ABR2U618</accession>
<keyword evidence="2" id="KW-0479">Metal-binding</keyword>
<dbReference type="PANTHER" id="PTHR37984:SF5">
    <property type="entry name" value="PROTEIN NYNRIN-LIKE"/>
    <property type="match status" value="1"/>
</dbReference>
<dbReference type="InterPro" id="IPR012337">
    <property type="entry name" value="RNaseH-like_sf"/>
</dbReference>
<keyword evidence="4" id="KW-0378">Hydrolase</keyword>
<dbReference type="InterPro" id="IPR041588">
    <property type="entry name" value="Integrase_H2C2"/>
</dbReference>
<dbReference type="PANTHER" id="PTHR37984">
    <property type="entry name" value="PROTEIN CBG26694"/>
    <property type="match status" value="1"/>
</dbReference>
<feature type="domain" description="Integrase catalytic" evidence="11">
    <location>
        <begin position="153"/>
        <end position="249"/>
    </location>
</feature>
<dbReference type="InterPro" id="IPR050951">
    <property type="entry name" value="Retrovirus_Pol_polyprotein"/>
</dbReference>